<evidence type="ECO:0000256" key="4">
    <source>
        <dbReference type="ARBA" id="ARBA00022692"/>
    </source>
</evidence>
<comment type="caution">
    <text evidence="10">The sequence shown here is derived from an EMBL/GenBank/DDBJ whole genome shotgun (WGS) entry which is preliminary data.</text>
</comment>
<keyword evidence="5 9" id="KW-1133">Transmembrane helix</keyword>
<evidence type="ECO:0000256" key="6">
    <source>
        <dbReference type="ARBA" id="ARBA00023054"/>
    </source>
</evidence>
<dbReference type="Proteomes" id="UP001642520">
    <property type="component" value="Unassembled WGS sequence"/>
</dbReference>
<evidence type="ECO:0000313" key="10">
    <source>
        <dbReference type="EMBL" id="CAL7945825.1"/>
    </source>
</evidence>
<dbReference type="PANTHER" id="PTHR15352">
    <property type="entry name" value="LYMPHOID-RESTRICTED MEMBRANE PROTEIN, JAW1"/>
    <property type="match status" value="1"/>
</dbReference>
<dbReference type="Pfam" id="PF05781">
    <property type="entry name" value="MRVI1"/>
    <property type="match status" value="1"/>
</dbReference>
<evidence type="ECO:0000256" key="5">
    <source>
        <dbReference type="ARBA" id="ARBA00022989"/>
    </source>
</evidence>
<keyword evidence="7 9" id="KW-0472">Membrane</keyword>
<feature type="region of interest" description="Disordered" evidence="8">
    <location>
        <begin position="123"/>
        <end position="155"/>
    </location>
</feature>
<feature type="compositionally biased region" description="Low complexity" evidence="8">
    <location>
        <begin position="327"/>
        <end position="338"/>
    </location>
</feature>
<evidence type="ECO:0000256" key="3">
    <source>
        <dbReference type="ARBA" id="ARBA00022490"/>
    </source>
</evidence>
<proteinExistence type="predicted"/>
<keyword evidence="4 9" id="KW-0812">Transmembrane</keyword>
<dbReference type="PANTHER" id="PTHR15352:SF1">
    <property type="entry name" value="KASH5-LIKE COILED-COIL DOMAIN-CONTAINING PROTEIN"/>
    <property type="match status" value="1"/>
</dbReference>
<feature type="compositionally biased region" description="Low complexity" evidence="8">
    <location>
        <begin position="123"/>
        <end position="138"/>
    </location>
</feature>
<feature type="region of interest" description="Disordered" evidence="8">
    <location>
        <begin position="322"/>
        <end position="341"/>
    </location>
</feature>
<comment type="subcellular location">
    <subcellularLocation>
        <location evidence="2">Cytoplasm</location>
    </subcellularLocation>
    <subcellularLocation>
        <location evidence="1">Membrane</location>
        <topology evidence="1">Single-pass membrane protein</topology>
    </subcellularLocation>
</comment>
<feature type="compositionally biased region" description="Basic and acidic residues" evidence="8">
    <location>
        <begin position="83"/>
        <end position="103"/>
    </location>
</feature>
<evidence type="ECO:0000313" key="11">
    <source>
        <dbReference type="Proteomes" id="UP001642520"/>
    </source>
</evidence>
<feature type="transmembrane region" description="Helical" evidence="9">
    <location>
        <begin position="762"/>
        <end position="779"/>
    </location>
</feature>
<dbReference type="EMBL" id="CAXAJV020001294">
    <property type="protein sequence ID" value="CAL7945825.1"/>
    <property type="molecule type" value="Genomic_DNA"/>
</dbReference>
<evidence type="ECO:0000256" key="2">
    <source>
        <dbReference type="ARBA" id="ARBA00004496"/>
    </source>
</evidence>
<name>A0ABP1P350_XYLVO</name>
<evidence type="ECO:0008006" key="12">
    <source>
        <dbReference type="Google" id="ProtNLM"/>
    </source>
</evidence>
<protein>
    <recommendedName>
        <fullName evidence="12">Lymphoid-restricted membrane protein</fullName>
    </recommendedName>
</protein>
<evidence type="ECO:0000256" key="9">
    <source>
        <dbReference type="SAM" id="Phobius"/>
    </source>
</evidence>
<dbReference type="InterPro" id="IPR008677">
    <property type="entry name" value="MRVI1"/>
</dbReference>
<accession>A0ABP1P350</accession>
<feature type="region of interest" description="Disordered" evidence="8">
    <location>
        <begin position="67"/>
        <end position="103"/>
    </location>
</feature>
<gene>
    <name evidence="10" type="ORF">XYLVIOL_LOCUS7435</name>
</gene>
<evidence type="ECO:0000256" key="8">
    <source>
        <dbReference type="SAM" id="MobiDB-lite"/>
    </source>
</evidence>
<reference evidence="10 11" key="1">
    <citation type="submission" date="2024-08" db="EMBL/GenBank/DDBJ databases">
        <authorList>
            <person name="Will J Nash"/>
            <person name="Angela Man"/>
            <person name="Seanna McTaggart"/>
            <person name="Kendall Baker"/>
            <person name="Tom Barker"/>
            <person name="Leah Catchpole"/>
            <person name="Alex Durrant"/>
            <person name="Karim Gharbi"/>
            <person name="Naomi Irish"/>
            <person name="Gemy Kaithakottil"/>
            <person name="Debby Ku"/>
            <person name="Aaliyah Providence"/>
            <person name="Felix Shaw"/>
            <person name="David Swarbreck"/>
            <person name="Chris Watkins"/>
            <person name="Ann M. McCartney"/>
            <person name="Giulio Formenti"/>
            <person name="Alice Mouton"/>
            <person name="Noel Vella"/>
            <person name="Bjorn M von Reumont"/>
            <person name="Adriana Vella"/>
            <person name="Wilfried Haerty"/>
        </authorList>
    </citation>
    <scope>NUCLEOTIDE SEQUENCE [LARGE SCALE GENOMIC DNA]</scope>
</reference>
<keyword evidence="11" id="KW-1185">Reference proteome</keyword>
<organism evidence="10 11">
    <name type="scientific">Xylocopa violacea</name>
    <name type="common">Violet carpenter bee</name>
    <name type="synonym">Apis violacea</name>
    <dbReference type="NCBI Taxonomy" id="135666"/>
    <lineage>
        <taxon>Eukaryota</taxon>
        <taxon>Metazoa</taxon>
        <taxon>Ecdysozoa</taxon>
        <taxon>Arthropoda</taxon>
        <taxon>Hexapoda</taxon>
        <taxon>Insecta</taxon>
        <taxon>Pterygota</taxon>
        <taxon>Neoptera</taxon>
        <taxon>Endopterygota</taxon>
        <taxon>Hymenoptera</taxon>
        <taxon>Apocrita</taxon>
        <taxon>Aculeata</taxon>
        <taxon>Apoidea</taxon>
        <taxon>Anthophila</taxon>
        <taxon>Apidae</taxon>
        <taxon>Xylocopa</taxon>
        <taxon>Xylocopa</taxon>
    </lineage>
</organism>
<keyword evidence="6" id="KW-0175">Coiled coil</keyword>
<evidence type="ECO:0000256" key="7">
    <source>
        <dbReference type="ARBA" id="ARBA00023136"/>
    </source>
</evidence>
<sequence>MDESAKGSCNGQLQSAKVNVDQKRPTYLKVVDCSTSNDVDLSRTPKRKLSVFYRSFDVITQLDQEKEKETLDFRRTSSSPSVRIERAQEDADTRNGKIDQETSLHKRGLVNTYRTLIESGKFLSSSSPDRLSERSSSSGANCSKAPPSSPPTIKLPQVKEDTIVDNYSTVTETSVGKQYQSNNNGNYQFKGVDEKNVAISSRQSNSSPDLINANRSFVKKKIEEVGTCHVTNATIDFQRGNSPRTPICSRTSTRADLAKIKDSEYPCSFMNATAAGRFGKYTSVYTEMSSHEDSSIGSDSEDDSIERNLYAARCTRDEVKIVRQRSKSSSPSSQPLLSFPTGDTSRKFSGLEEFHQLVGTLDPVDLYSEQDKRQSQRFFASRRSLSEGDSERYHHAKRRCRYSKEEGMLDEGEQFPAFPSFNDSRLQAMGLSTSEDIDSVYRENIQENDLERKYVAFSIGLCTDRITLQRRMALSLRQRDQSERNFMYEIQKMQDDIKDLCSLCTDQESIDKVEKVRHRLDMIARSAHRVSCAAESLGAVYQEHRVSRAIFIGDKYLQLLRSRCENLATEIAETKQILLKNNIVIEETSSEIGDDLPKIRYRNGLPCTNRTMMSRRRASIATISRPLTSQDAIKEVPRQRNSVSGRVTLRRPSLCYETQKWENEKLNRTDSVNSVVELRDIFEHTESRRNSVEENNNLLRIDQSNNVIRMNYDIANNLDDKDRLITKQNTFLESNVTKTVEKQLKLCIRTAEPLRITRNIETWRSILWFVFVFFLGFYAKQITSTFVT</sequence>
<evidence type="ECO:0000256" key="1">
    <source>
        <dbReference type="ARBA" id="ARBA00004167"/>
    </source>
</evidence>
<keyword evidence="3" id="KW-0963">Cytoplasm</keyword>